<keyword evidence="3" id="KW-1185">Reference proteome</keyword>
<feature type="transmembrane region" description="Helical" evidence="1">
    <location>
        <begin position="37"/>
        <end position="54"/>
    </location>
</feature>
<evidence type="ECO:0000313" key="3">
    <source>
        <dbReference type="Proteomes" id="UP000317010"/>
    </source>
</evidence>
<comment type="caution">
    <text evidence="2">The sequence shown here is derived from an EMBL/GenBank/DDBJ whole genome shotgun (WGS) entry which is preliminary data.</text>
</comment>
<proteinExistence type="predicted"/>
<dbReference type="OrthoDB" id="799491at2"/>
<reference evidence="2 3" key="1">
    <citation type="submission" date="2019-07" db="EMBL/GenBank/DDBJ databases">
        <title>Genomic Encyclopedia of Archaeal and Bacterial Type Strains, Phase II (KMG-II): from individual species to whole genera.</title>
        <authorList>
            <person name="Goeker M."/>
        </authorList>
    </citation>
    <scope>NUCLEOTIDE SEQUENCE [LARGE SCALE GENOMIC DNA]</scope>
    <source>
        <strain evidence="2 3">ATCC BAA-1854</strain>
    </source>
</reference>
<keyword evidence="1" id="KW-1133">Transmembrane helix</keyword>
<evidence type="ECO:0000256" key="1">
    <source>
        <dbReference type="SAM" id="Phobius"/>
    </source>
</evidence>
<keyword evidence="1" id="KW-0812">Transmembrane</keyword>
<gene>
    <name evidence="2" type="ORF">JN11_01187</name>
</gene>
<dbReference type="AlphaFoldDB" id="A0A562UAD1"/>
<feature type="transmembrane region" description="Helical" evidence="1">
    <location>
        <begin position="7"/>
        <end position="25"/>
    </location>
</feature>
<dbReference type="EMBL" id="VLLI01000003">
    <property type="protein sequence ID" value="TWJ02215.1"/>
    <property type="molecule type" value="Genomic_DNA"/>
</dbReference>
<organism evidence="2 3">
    <name type="scientific">Mucilaginibacter frigoritolerans</name>
    <dbReference type="NCBI Taxonomy" id="652788"/>
    <lineage>
        <taxon>Bacteria</taxon>
        <taxon>Pseudomonadati</taxon>
        <taxon>Bacteroidota</taxon>
        <taxon>Sphingobacteriia</taxon>
        <taxon>Sphingobacteriales</taxon>
        <taxon>Sphingobacteriaceae</taxon>
        <taxon>Mucilaginibacter</taxon>
    </lineage>
</organism>
<evidence type="ECO:0000313" key="2">
    <source>
        <dbReference type="EMBL" id="TWJ02215.1"/>
    </source>
</evidence>
<protein>
    <submittedName>
        <fullName evidence="2">Uncharacterized protein</fullName>
    </submittedName>
</protein>
<dbReference type="RefSeq" id="WP_144910566.1">
    <property type="nucleotide sequence ID" value="NZ_VLLI01000003.1"/>
</dbReference>
<accession>A0A562UAD1</accession>
<name>A0A562UAD1_9SPHI</name>
<dbReference type="Proteomes" id="UP000317010">
    <property type="component" value="Unassembled WGS sequence"/>
</dbReference>
<sequence>MSAKYFVLYLIVATLAFVWVVYQVYATYPHLNTGKLILNLIVAVFFYYLAFKTYHEKKDKELM</sequence>
<keyword evidence="1" id="KW-0472">Membrane</keyword>